<dbReference type="NCBIfam" id="TIGR02946">
    <property type="entry name" value="acyl_WS_DGAT"/>
    <property type="match status" value="1"/>
</dbReference>
<dbReference type="PANTHER" id="PTHR31650">
    <property type="entry name" value="O-ACYLTRANSFERASE (WSD1-LIKE) FAMILY PROTEIN"/>
    <property type="match status" value="1"/>
</dbReference>
<dbReference type="Pfam" id="PF06974">
    <property type="entry name" value="WS_DGAT_C"/>
    <property type="match status" value="1"/>
</dbReference>
<evidence type="ECO:0000256" key="8">
    <source>
        <dbReference type="ARBA" id="ARBA00023098"/>
    </source>
</evidence>
<evidence type="ECO:0000256" key="4">
    <source>
        <dbReference type="ARBA" id="ARBA00013244"/>
    </source>
</evidence>
<evidence type="ECO:0000313" key="14">
    <source>
        <dbReference type="Proteomes" id="UP001253545"/>
    </source>
</evidence>
<keyword evidence="14" id="KW-1185">Reference proteome</keyword>
<name>A0ABU2ZNC1_9ALTE</name>
<comment type="catalytic activity">
    <reaction evidence="10">
        <text>an acyl-CoA + a 1,2-diacyl-sn-glycerol = a triacyl-sn-glycerol + CoA</text>
        <dbReference type="Rhea" id="RHEA:10868"/>
        <dbReference type="ChEBI" id="CHEBI:17815"/>
        <dbReference type="ChEBI" id="CHEBI:57287"/>
        <dbReference type="ChEBI" id="CHEBI:58342"/>
        <dbReference type="ChEBI" id="CHEBI:64615"/>
        <dbReference type="EC" id="2.3.1.20"/>
    </reaction>
</comment>
<organism evidence="13 14">
    <name type="scientific">Glaciecola petra</name>
    <dbReference type="NCBI Taxonomy" id="3075602"/>
    <lineage>
        <taxon>Bacteria</taxon>
        <taxon>Pseudomonadati</taxon>
        <taxon>Pseudomonadota</taxon>
        <taxon>Gammaproteobacteria</taxon>
        <taxon>Alteromonadales</taxon>
        <taxon>Alteromonadaceae</taxon>
        <taxon>Glaciecola</taxon>
    </lineage>
</organism>
<dbReference type="EMBL" id="JAVRHX010000001">
    <property type="protein sequence ID" value="MDT0594119.1"/>
    <property type="molecule type" value="Genomic_DNA"/>
</dbReference>
<dbReference type="GO" id="GO:0016746">
    <property type="term" value="F:acyltransferase activity"/>
    <property type="evidence" value="ECO:0007669"/>
    <property type="project" value="UniProtKB-KW"/>
</dbReference>
<dbReference type="PANTHER" id="PTHR31650:SF1">
    <property type="entry name" value="WAX ESTER SYNTHASE_DIACYLGLYCEROL ACYLTRANSFERASE 4-RELATED"/>
    <property type="match status" value="1"/>
</dbReference>
<protein>
    <recommendedName>
        <fullName evidence="4">diacylglycerol O-acyltransferase</fullName>
        <ecNumber evidence="4">2.3.1.20</ecNumber>
    </recommendedName>
</protein>
<dbReference type="SUPFAM" id="SSF52777">
    <property type="entry name" value="CoA-dependent acyltransferases"/>
    <property type="match status" value="1"/>
</dbReference>
<evidence type="ECO:0000256" key="5">
    <source>
        <dbReference type="ARBA" id="ARBA00022516"/>
    </source>
</evidence>
<comment type="pathway">
    <text evidence="2">Lipid metabolism.</text>
</comment>
<feature type="domain" description="O-acyltransferase WSD1 C-terminal" evidence="12">
    <location>
        <begin position="307"/>
        <end position="453"/>
    </location>
</feature>
<evidence type="ECO:0000256" key="1">
    <source>
        <dbReference type="ARBA" id="ARBA00004771"/>
    </source>
</evidence>
<comment type="pathway">
    <text evidence="1">Glycerolipid metabolism; triacylglycerol biosynthesis.</text>
</comment>
<evidence type="ECO:0000259" key="12">
    <source>
        <dbReference type="Pfam" id="PF06974"/>
    </source>
</evidence>
<comment type="caution">
    <text evidence="13">The sequence shown here is derived from an EMBL/GenBank/DDBJ whole genome shotgun (WGS) entry which is preliminary data.</text>
</comment>
<keyword evidence="5" id="KW-0444">Lipid biosynthesis</keyword>
<feature type="domain" description="O-acyltransferase WSD1-like N-terminal" evidence="11">
    <location>
        <begin position="5"/>
        <end position="269"/>
    </location>
</feature>
<keyword evidence="9 13" id="KW-0012">Acyltransferase</keyword>
<evidence type="ECO:0000259" key="11">
    <source>
        <dbReference type="Pfam" id="PF03007"/>
    </source>
</evidence>
<keyword evidence="6 13" id="KW-0808">Transferase</keyword>
<dbReference type="RefSeq" id="WP_311367604.1">
    <property type="nucleotide sequence ID" value="NZ_JAVRHX010000001.1"/>
</dbReference>
<comment type="similarity">
    <text evidence="3">Belongs to the long-chain O-acyltransferase family.</text>
</comment>
<keyword evidence="7" id="KW-0319">Glycerol metabolism</keyword>
<evidence type="ECO:0000256" key="3">
    <source>
        <dbReference type="ARBA" id="ARBA00009587"/>
    </source>
</evidence>
<dbReference type="Proteomes" id="UP001253545">
    <property type="component" value="Unassembled WGS sequence"/>
</dbReference>
<dbReference type="InterPro" id="IPR045034">
    <property type="entry name" value="O-acyltransferase_WSD1-like"/>
</dbReference>
<dbReference type="InterPro" id="IPR009721">
    <property type="entry name" value="O-acyltransferase_WSD1_C"/>
</dbReference>
<dbReference type="InterPro" id="IPR004255">
    <property type="entry name" value="O-acyltransferase_WSD1_N"/>
</dbReference>
<evidence type="ECO:0000256" key="2">
    <source>
        <dbReference type="ARBA" id="ARBA00005189"/>
    </source>
</evidence>
<evidence type="ECO:0000256" key="7">
    <source>
        <dbReference type="ARBA" id="ARBA00022798"/>
    </source>
</evidence>
<dbReference type="InterPro" id="IPR014292">
    <property type="entry name" value="Acyl_transf_WS/DGAT"/>
</dbReference>
<evidence type="ECO:0000256" key="6">
    <source>
        <dbReference type="ARBA" id="ARBA00022679"/>
    </source>
</evidence>
<evidence type="ECO:0000256" key="9">
    <source>
        <dbReference type="ARBA" id="ARBA00023315"/>
    </source>
</evidence>
<proteinExistence type="inferred from homology"/>
<evidence type="ECO:0000313" key="13">
    <source>
        <dbReference type="EMBL" id="MDT0594119.1"/>
    </source>
</evidence>
<keyword evidence="8" id="KW-0443">Lipid metabolism</keyword>
<dbReference type="EC" id="2.3.1.20" evidence="4"/>
<gene>
    <name evidence="13" type="ORF">RM552_04610</name>
</gene>
<reference evidence="13 14" key="1">
    <citation type="submission" date="2023-09" db="EMBL/GenBank/DDBJ databases">
        <authorList>
            <person name="Rey-Velasco X."/>
        </authorList>
    </citation>
    <scope>NUCLEOTIDE SEQUENCE [LARGE SCALE GENOMIC DNA]</scope>
    <source>
        <strain evidence="13 14">P117</strain>
    </source>
</reference>
<accession>A0ABU2ZNC1</accession>
<evidence type="ECO:0000256" key="10">
    <source>
        <dbReference type="ARBA" id="ARBA00048109"/>
    </source>
</evidence>
<sequence>MSNKLNALDLAFLSLEKQSTPVNVASLAIFEIPPNYEGNFPRDLLEKLEKQRPGPPFNQKLSSVRSAALPSWEIDNNFDIHYHVRHSALPKPGTVEDLLELASRLHSRLLDRERPLWEFHLIEGLENNQFALYMKMHHAAIDGMGGIELMENCLSLAVTDEVRAPWIGVPKHKKVNGDEEASIRDKANKVIEKLGSNTKMVQDLSKMFMGQGLKAVGIDKNTSPVPFSAPKSLFNVPITGARRFAVKALSLSEIKALGKQADATVNDIVLALCSEALRKYMLDKKALTKKSLIASVPVSVRQVNRSGNQITYVIANLATNEPDTMTRLQLIGQSTNDAKNELMDVSADAATNFAVMAQGLVAVMNQLNLSKLTPPAANVTISNVPGPRAPLYFGQAELKATYPMSVLIDGQSLNITVVSYCDTIGFGLMACRDTIPDVQVIADYIESAIDSIKGGIFLQNLMKEKDNE</sequence>
<dbReference type="Pfam" id="PF03007">
    <property type="entry name" value="WS_DGAT_cat"/>
    <property type="match status" value="1"/>
</dbReference>